<dbReference type="InterPro" id="IPR020843">
    <property type="entry name" value="ER"/>
</dbReference>
<protein>
    <recommendedName>
        <fullName evidence="3">Enoyl reductase (ER) domain-containing protein</fullName>
    </recommendedName>
</protein>
<dbReference type="SUPFAM" id="SSF50129">
    <property type="entry name" value="GroES-like"/>
    <property type="match status" value="1"/>
</dbReference>
<comment type="similarity">
    <text evidence="1">Belongs to the zinc-containing alcohol dehydrogenase family.</text>
</comment>
<dbReference type="SUPFAM" id="SSF51735">
    <property type="entry name" value="NAD(P)-binding Rossmann-fold domains"/>
    <property type="match status" value="1"/>
</dbReference>
<evidence type="ECO:0000313" key="5">
    <source>
        <dbReference type="Proteomes" id="UP001217918"/>
    </source>
</evidence>
<dbReference type="SMART" id="SM00829">
    <property type="entry name" value="PKS_ER"/>
    <property type="match status" value="1"/>
</dbReference>
<dbReference type="Proteomes" id="UP001217918">
    <property type="component" value="Unassembled WGS sequence"/>
</dbReference>
<evidence type="ECO:0000256" key="1">
    <source>
        <dbReference type="ARBA" id="ARBA00008072"/>
    </source>
</evidence>
<dbReference type="InterPro" id="IPR047122">
    <property type="entry name" value="Trans-enoyl_RdTase-like"/>
</dbReference>
<evidence type="ECO:0000259" key="3">
    <source>
        <dbReference type="SMART" id="SM00829"/>
    </source>
</evidence>
<dbReference type="Pfam" id="PF08240">
    <property type="entry name" value="ADH_N"/>
    <property type="match status" value="1"/>
</dbReference>
<dbReference type="InterPro" id="IPR011032">
    <property type="entry name" value="GroES-like_sf"/>
</dbReference>
<evidence type="ECO:0000313" key="4">
    <source>
        <dbReference type="EMBL" id="KAK2067810.1"/>
    </source>
</evidence>
<feature type="domain" description="Enoyl reductase (ER)" evidence="3">
    <location>
        <begin position="16"/>
        <end position="389"/>
    </location>
</feature>
<dbReference type="PANTHER" id="PTHR45348">
    <property type="entry name" value="HYPOTHETICAL OXIDOREDUCTASE (EUROFUNG)"/>
    <property type="match status" value="1"/>
</dbReference>
<accession>A0AAD9HZG8</accession>
<organism evidence="4 5">
    <name type="scientific">Phyllachora maydis</name>
    <dbReference type="NCBI Taxonomy" id="1825666"/>
    <lineage>
        <taxon>Eukaryota</taxon>
        <taxon>Fungi</taxon>
        <taxon>Dikarya</taxon>
        <taxon>Ascomycota</taxon>
        <taxon>Pezizomycotina</taxon>
        <taxon>Sordariomycetes</taxon>
        <taxon>Sordariomycetidae</taxon>
        <taxon>Phyllachorales</taxon>
        <taxon>Phyllachoraceae</taxon>
        <taxon>Phyllachora</taxon>
    </lineage>
</organism>
<keyword evidence="2" id="KW-0560">Oxidoreductase</keyword>
<dbReference type="CDD" id="cd08249">
    <property type="entry name" value="enoyl_reductase_like"/>
    <property type="match status" value="1"/>
</dbReference>
<keyword evidence="5" id="KW-1185">Reference proteome</keyword>
<gene>
    <name evidence="4" type="ORF">P8C59_001516</name>
</gene>
<proteinExistence type="inferred from homology"/>
<dbReference type="InterPro" id="IPR013154">
    <property type="entry name" value="ADH-like_N"/>
</dbReference>
<dbReference type="InterPro" id="IPR036291">
    <property type="entry name" value="NAD(P)-bd_dom_sf"/>
</dbReference>
<sequence>MAAPPLQNRAAWQAAKKVTAYQVGDAPYTQPGKGQVVIRNGAVGINPFDWWLQYVGGMFVPHVTWPAVLGSDCAGTVVDVGPGVTRFRVGDRVAGTAAVVGKESGLSAEGAFQLYPVLREYMISPVPPSISDESAAVLGMAFSTAAFGLFSPDYLGLDPPRVPPPANPPPGAAHPRAVIVTGGASSLGACAVQLAASAGYEVVSTCSPRNFALVRRLGAAHVFDYARPAPELVADMVAALRGRALAGALTVGAGADQVCAAVFKERAAAAPQLPTRKFVALAGGSRRDPATLDGAMVVPGLIYNMMGLMAKSAVRKILTGIEIKFVMIKDVVNPDSCVSRVYQDFLGPALAAGQFVPAPDALVVGRGLEQIQEGLEVQKKGVSAQKVVVSLP</sequence>
<dbReference type="Gene3D" id="3.40.50.720">
    <property type="entry name" value="NAD(P)-binding Rossmann-like Domain"/>
    <property type="match status" value="1"/>
</dbReference>
<name>A0AAD9HZG8_9PEZI</name>
<dbReference type="EMBL" id="JAQQPM010000001">
    <property type="protein sequence ID" value="KAK2067810.1"/>
    <property type="molecule type" value="Genomic_DNA"/>
</dbReference>
<reference evidence="4" key="1">
    <citation type="journal article" date="2023" name="Mol. Plant Microbe Interact.">
        <title>Elucidating the Obligate Nature and Biological Capacity of an Invasive Fungal Corn Pathogen.</title>
        <authorList>
            <person name="MacCready J.S."/>
            <person name="Roggenkamp E.M."/>
            <person name="Gdanetz K."/>
            <person name="Chilvers M.I."/>
        </authorList>
    </citation>
    <scope>NUCLEOTIDE SEQUENCE</scope>
    <source>
        <strain evidence="4">PM02</strain>
    </source>
</reference>
<dbReference type="GO" id="GO:0016651">
    <property type="term" value="F:oxidoreductase activity, acting on NAD(P)H"/>
    <property type="evidence" value="ECO:0007669"/>
    <property type="project" value="InterPro"/>
</dbReference>
<dbReference type="Gene3D" id="3.90.180.10">
    <property type="entry name" value="Medium-chain alcohol dehydrogenases, catalytic domain"/>
    <property type="match status" value="1"/>
</dbReference>
<dbReference type="PANTHER" id="PTHR45348:SF2">
    <property type="entry name" value="ZINC-TYPE ALCOHOL DEHYDROGENASE-LIKE PROTEIN C2E1P3.01"/>
    <property type="match status" value="1"/>
</dbReference>
<dbReference type="AlphaFoldDB" id="A0AAD9HZG8"/>
<evidence type="ECO:0000256" key="2">
    <source>
        <dbReference type="ARBA" id="ARBA00023002"/>
    </source>
</evidence>
<comment type="caution">
    <text evidence="4">The sequence shown here is derived from an EMBL/GenBank/DDBJ whole genome shotgun (WGS) entry which is preliminary data.</text>
</comment>